<evidence type="ECO:0008006" key="4">
    <source>
        <dbReference type="Google" id="ProtNLM"/>
    </source>
</evidence>
<reference evidence="2 3" key="1">
    <citation type="journal article" date="2023" name="IMA Fungus">
        <title>Comparative genomic study of the Penicillium genus elucidates a diverse pangenome and 15 lateral gene transfer events.</title>
        <authorList>
            <person name="Petersen C."/>
            <person name="Sorensen T."/>
            <person name="Nielsen M.R."/>
            <person name="Sondergaard T.E."/>
            <person name="Sorensen J.L."/>
            <person name="Fitzpatrick D.A."/>
            <person name="Frisvad J.C."/>
            <person name="Nielsen K.L."/>
        </authorList>
    </citation>
    <scope>NUCLEOTIDE SEQUENCE [LARGE SCALE GENOMIC DNA]</scope>
    <source>
        <strain evidence="2 3">IBT 35679</strain>
    </source>
</reference>
<accession>A0AAD6GI53</accession>
<sequence>MAGRPDSEGLIPVETLEHHIISPVSPLNTSERASTNSASPSDPISPPPLPTYERTRPEDAPMPVDSPQTHEKDYIGQAPSGFQPAFAGQHPMNSVEEEKTYPGQPAPSYIQPPPLGPPPQQQPQPYYAPAGQSSSYASAVPLHALRQASCPVDCPACGQRELTRIQPVSGSTTQ</sequence>
<feature type="compositionally biased region" description="Pro residues" evidence="1">
    <location>
        <begin position="110"/>
        <end position="122"/>
    </location>
</feature>
<dbReference type="EMBL" id="JAQIZZ010000003">
    <property type="protein sequence ID" value="KAJ5546541.1"/>
    <property type="molecule type" value="Genomic_DNA"/>
</dbReference>
<comment type="caution">
    <text evidence="2">The sequence shown here is derived from an EMBL/GenBank/DDBJ whole genome shotgun (WGS) entry which is preliminary data.</text>
</comment>
<feature type="compositionally biased region" description="Low complexity" evidence="1">
    <location>
        <begin position="123"/>
        <end position="132"/>
    </location>
</feature>
<name>A0AAD6GI53_9EURO</name>
<organism evidence="2 3">
    <name type="scientific">Penicillium frequentans</name>
    <dbReference type="NCBI Taxonomy" id="3151616"/>
    <lineage>
        <taxon>Eukaryota</taxon>
        <taxon>Fungi</taxon>
        <taxon>Dikarya</taxon>
        <taxon>Ascomycota</taxon>
        <taxon>Pezizomycotina</taxon>
        <taxon>Eurotiomycetes</taxon>
        <taxon>Eurotiomycetidae</taxon>
        <taxon>Eurotiales</taxon>
        <taxon>Aspergillaceae</taxon>
        <taxon>Penicillium</taxon>
    </lineage>
</organism>
<evidence type="ECO:0000313" key="3">
    <source>
        <dbReference type="Proteomes" id="UP001220324"/>
    </source>
</evidence>
<gene>
    <name evidence="2" type="ORF">N7494_004126</name>
</gene>
<keyword evidence="3" id="KW-1185">Reference proteome</keyword>
<proteinExistence type="predicted"/>
<evidence type="ECO:0000313" key="2">
    <source>
        <dbReference type="EMBL" id="KAJ5546541.1"/>
    </source>
</evidence>
<evidence type="ECO:0000256" key="1">
    <source>
        <dbReference type="SAM" id="MobiDB-lite"/>
    </source>
</evidence>
<dbReference type="Proteomes" id="UP001220324">
    <property type="component" value="Unassembled WGS sequence"/>
</dbReference>
<protein>
    <recommendedName>
        <fullName evidence="4">LITAF domain-containing protein</fullName>
    </recommendedName>
</protein>
<feature type="region of interest" description="Disordered" evidence="1">
    <location>
        <begin position="1"/>
        <end position="134"/>
    </location>
</feature>
<feature type="compositionally biased region" description="Polar residues" evidence="1">
    <location>
        <begin position="25"/>
        <end position="36"/>
    </location>
</feature>
<dbReference type="AlphaFoldDB" id="A0AAD6GI53"/>